<dbReference type="RefSeq" id="XP_018111841.1">
    <property type="nucleotide sequence ID" value="XM_018256352.2"/>
</dbReference>
<keyword evidence="1" id="KW-1185">Reference proteome</keyword>
<name>A0A8J0USD5_XENLA</name>
<dbReference type="GO" id="GO:0051881">
    <property type="term" value="P:regulation of mitochondrial membrane potential"/>
    <property type="evidence" value="ECO:0007669"/>
    <property type="project" value="TreeGrafter"/>
</dbReference>
<organism evidence="1 2">
    <name type="scientific">Xenopus laevis</name>
    <name type="common">African clawed frog</name>
    <dbReference type="NCBI Taxonomy" id="8355"/>
    <lineage>
        <taxon>Eukaryota</taxon>
        <taxon>Metazoa</taxon>
        <taxon>Chordata</taxon>
        <taxon>Craniata</taxon>
        <taxon>Vertebrata</taxon>
        <taxon>Euteleostomi</taxon>
        <taxon>Amphibia</taxon>
        <taxon>Batrachia</taxon>
        <taxon>Anura</taxon>
        <taxon>Pipoidea</taxon>
        <taxon>Pipidae</taxon>
        <taxon>Xenopodinae</taxon>
        <taxon>Xenopus</taxon>
        <taxon>Xenopus</taxon>
    </lineage>
</organism>
<proteinExistence type="predicted"/>
<dbReference type="Proteomes" id="UP000186698">
    <property type="component" value="Chromosome 4L"/>
</dbReference>
<accession>A0A8J0USD5</accession>
<dbReference type="GeneID" id="100137709"/>
<gene>
    <name evidence="2 3" type="primary">tusc2.L</name>
    <name evidence="2" type="synonym">tusc2</name>
</gene>
<dbReference type="GO" id="GO:0006954">
    <property type="term" value="P:inflammatory response"/>
    <property type="evidence" value="ECO:0007669"/>
    <property type="project" value="TreeGrafter"/>
</dbReference>
<dbReference type="InterPro" id="IPR029393">
    <property type="entry name" value="FUS1"/>
</dbReference>
<dbReference type="AlphaFoldDB" id="A0A8J0USD5"/>
<dbReference type="CTD" id="100137709"/>
<evidence type="ECO:0000313" key="1">
    <source>
        <dbReference type="Proteomes" id="UP000186698"/>
    </source>
</evidence>
<dbReference type="OrthoDB" id="9025707at2759"/>
<reference evidence="2" key="1">
    <citation type="submission" date="2025-08" db="UniProtKB">
        <authorList>
            <consortium name="RefSeq"/>
        </authorList>
    </citation>
    <scope>IDENTIFICATION</scope>
    <source>
        <strain evidence="2">J_2021</strain>
        <tissue evidence="2">Erythrocytes</tissue>
    </source>
</reference>
<dbReference type="Pfam" id="PF15000">
    <property type="entry name" value="TUSC2"/>
    <property type="match status" value="1"/>
</dbReference>
<sequence length="89" mass="10434">MDIEVNGAGLSRSLCRVIILYKDYSHFRSMYFDEDGDLAHEFYEETVVVRNGRKRAKLKRIQKNLRPQGIIRLDHPCLHVDFPVVICEV</sequence>
<dbReference type="GO" id="GO:0005739">
    <property type="term" value="C:mitochondrion"/>
    <property type="evidence" value="ECO:0007669"/>
    <property type="project" value="TreeGrafter"/>
</dbReference>
<dbReference type="PANTHER" id="PTHR15453">
    <property type="entry name" value="TUMOR SUPPRESSOR CANDIDATE 2"/>
    <property type="match status" value="1"/>
</dbReference>
<protein>
    <submittedName>
        <fullName evidence="2">Tumor suppressor 2, mitochondrial calcium regulator L homeolog isoform X1</fullName>
    </submittedName>
</protein>
<evidence type="ECO:0000313" key="2">
    <source>
        <dbReference type="RefSeq" id="XP_018111841.1"/>
    </source>
</evidence>
<dbReference type="PANTHER" id="PTHR15453:SF8">
    <property type="entry name" value="TUMOR SUPPRESSOR CANDIDATE 2"/>
    <property type="match status" value="1"/>
</dbReference>
<evidence type="ECO:0000313" key="3">
    <source>
        <dbReference type="Xenbase" id="XB-GENE-1217575"/>
    </source>
</evidence>
<dbReference type="AGR" id="Xenbase:XB-GENE-1217575"/>
<dbReference type="Xenbase" id="XB-GENE-1217575">
    <property type="gene designation" value="tusc2.L"/>
</dbReference>